<dbReference type="Proteomes" id="UP000254968">
    <property type="component" value="Unassembled WGS sequence"/>
</dbReference>
<sequence>MANSNAVLGSEIQGYIASKSASEIDVRKKSFFEDIQNLSSQENLTIAKLTEQLAAKHSQFADLFYRGRSRGPSIDSRAAQLVKKLYIELGVPLDDNLLTRIVHQDIPEDLQNALKNFAYHEWKANKFLPENIERLERELKDFIGFTKPTDPTISLAQAIYDDPRNLIRSLTKIYERAPSYLPIFIDNLYAIVPEAEKASLSIELAQFAIFNPQFIKPLTSANVECSTALVQKRPYIFFHMSHSMQQAVLANLEQVEPNRETILELRGLPVLIRGGGSLDLGGPKEDLLNALEAYNDCDSTKPIANSDKQLLTDFILEQIDSLQGDALANDKKRKAFILIDNYLRKIPDDYKADFFRDLKESIAKQGLTVRLLQEKLQLTDRKKLFSVWLSDQSRSEELIKELYQLASNALDNEKFPENGRQALLDTGTLPAEKINSETDWINERVTEFLKHPEQAKYSEFGHVFERELSSLQAVYHLEQHEKNYQHNRAEAIYQQYIVEKGLELAKGKNDNIFDPQGHVLITVDLGLHDLHKILRRIAPRTDFSSVTDLNLSVVLSELLGGSKITSQTLCSLDIMHDQRLRDQFFAKLGVNNTDSLCQFLTSNNHSRSCIIPLQEEMSMHVSLCCRALEKAEQEKAAQGKGLSFSLDYKEALKDTIVTINAKVLEKFKKAFEEAKPAYQDSPNANNEDFFSSLNTALDKARLTLAEEAREILVAQLGKGLNENEVEELCDKVVNVLNKHDFTSTTATNLDYLHTDTQNETVVRITATDFTAHDKGIGRDKQALRLINRNHLTTNGPLQQVAPYHNVTQEARVPSIAVFAAKDSTTAIEDVADKLQHSYQLLASKHSQDAPIIYNLLTSLHTEFYEIFESKNKQRTSAEYILLGTHQFNQTQVKAGKPSQLVFVQNVPVNQHTKELDYHSFDDATAEAALMTDLALLATFNQHSAFFPPAISMEIASFYERAQARYVHFLSTSKDGKLGYFKDSRQGERLIKELEEKKAFWAQSICRPFTADKKSDEKSKDKKSDKKSIARDAAEAKLDNMTLETLVMQALFKMMVSDDYHDSQFGLLVQALSVFVEPVSEAGCKSANERYQSVAGRVNLLKSMSEKTNDKLSPEQKQVIQSLKGYVLNDVSINKVQKAVDRAYNKHKLYSANVSPQDQGGSFKVTAAVNRFFSRGYIFSPFNTNVAETGHLTSLKQKNAGGMQAHKAGLAQIFKELFTELLNKLKNNPVVEKSTDSPALN</sequence>
<dbReference type="OrthoDB" id="5647852at2"/>
<protein>
    <submittedName>
        <fullName evidence="1">Uncharacterized protein</fullName>
    </submittedName>
</protein>
<dbReference type="EMBL" id="UGNV01000001">
    <property type="protein sequence ID" value="STX29977.1"/>
    <property type="molecule type" value="Genomic_DNA"/>
</dbReference>
<dbReference type="AlphaFoldDB" id="A0A378I446"/>
<proteinExistence type="predicted"/>
<gene>
    <name evidence="1" type="ORF">NCTC13315_02538</name>
</gene>
<keyword evidence="2" id="KW-1185">Reference proteome</keyword>
<accession>A0A378I446</accession>
<reference evidence="1 2" key="1">
    <citation type="submission" date="2018-06" db="EMBL/GenBank/DDBJ databases">
        <authorList>
            <consortium name="Pathogen Informatics"/>
            <person name="Doyle S."/>
        </authorList>
    </citation>
    <scope>NUCLEOTIDE SEQUENCE [LARGE SCALE GENOMIC DNA]</scope>
    <source>
        <strain evidence="1 2">NCTC13315</strain>
    </source>
</reference>
<dbReference type="RefSeq" id="WP_115303683.1">
    <property type="nucleotide sequence ID" value="NZ_CAAAHO010000005.1"/>
</dbReference>
<organism evidence="1 2">
    <name type="scientific">Legionella beliardensis</name>
    <dbReference type="NCBI Taxonomy" id="91822"/>
    <lineage>
        <taxon>Bacteria</taxon>
        <taxon>Pseudomonadati</taxon>
        <taxon>Pseudomonadota</taxon>
        <taxon>Gammaproteobacteria</taxon>
        <taxon>Legionellales</taxon>
        <taxon>Legionellaceae</taxon>
        <taxon>Legionella</taxon>
    </lineage>
</organism>
<name>A0A378I446_9GAMM</name>
<evidence type="ECO:0000313" key="2">
    <source>
        <dbReference type="Proteomes" id="UP000254968"/>
    </source>
</evidence>
<evidence type="ECO:0000313" key="1">
    <source>
        <dbReference type="EMBL" id="STX29977.1"/>
    </source>
</evidence>